<sequence length="500" mass="55653">MSRSGKDLCMMASLSTQRMLFLSLATLMAAVSLVGAFLLGYQSENDDFSLGSLGPWSGQDIKMKTMISSSNATEVLAISGSIVVRTSDSRGSTRENKRNHQHSLLTRSTISAMVPASVSMSVTNSSGVLLNSSVTSDALQGSEMSNTSFSMKGRNTYHNGAAGTTNAQGSGRDSSTSGRVRVFIAVKTTVNGMYQERIAQLRRTWLRDALAEPSVDIRFFVGRVDEVGLNKSSQVSGAIANKSNDDLSSLVVKIGTCSDTKKLCKTFETLQYFQNNVLQPGASTEETTLGNNSNIDISPPPSFFCNFDDDAYVIIPNLLKSLYEYQQKSPWHGRNLYIGRQSMKNGFKHPLYKNLIHFHTGAAWCLSSDLVQRGEEHFPAMKRTRLADDIAVGYMVKERLNVKLVEDSRFNSHLNHQEKEVPADQVSQQITFGYSNKEHSWGDLRFPDIPFLFSKEEDPLRFRSLRCLLLRERSNEDRSALQEYNSECNIRENLENSEIS</sequence>
<name>A0A7S4JDM2_9STRA</name>
<evidence type="ECO:0000259" key="8">
    <source>
        <dbReference type="Pfam" id="PF02434"/>
    </source>
</evidence>
<evidence type="ECO:0000256" key="6">
    <source>
        <dbReference type="ARBA" id="ARBA00022989"/>
    </source>
</evidence>
<accession>A0A7S4JDM2</accession>
<dbReference type="GO" id="GO:0016020">
    <property type="term" value="C:membrane"/>
    <property type="evidence" value="ECO:0007669"/>
    <property type="project" value="UniProtKB-SubCell"/>
</dbReference>
<proteinExistence type="predicted"/>
<evidence type="ECO:0000256" key="7">
    <source>
        <dbReference type="ARBA" id="ARBA00023136"/>
    </source>
</evidence>
<evidence type="ECO:0000256" key="2">
    <source>
        <dbReference type="ARBA" id="ARBA00022676"/>
    </source>
</evidence>
<reference evidence="9" key="1">
    <citation type="submission" date="2021-01" db="EMBL/GenBank/DDBJ databases">
        <authorList>
            <person name="Corre E."/>
            <person name="Pelletier E."/>
            <person name="Niang G."/>
            <person name="Scheremetjew M."/>
            <person name="Finn R."/>
            <person name="Kale V."/>
            <person name="Holt S."/>
            <person name="Cochrane G."/>
            <person name="Meng A."/>
            <person name="Brown T."/>
            <person name="Cohen L."/>
        </authorList>
    </citation>
    <scope>NUCLEOTIDE SEQUENCE</scope>
    <source>
        <strain evidence="9">Isolate 1302-5</strain>
    </source>
</reference>
<keyword evidence="4" id="KW-0812">Transmembrane</keyword>
<dbReference type="EMBL" id="HBKQ01038212">
    <property type="protein sequence ID" value="CAE2260279.1"/>
    <property type="molecule type" value="Transcribed_RNA"/>
</dbReference>
<gene>
    <name evidence="9" type="ORF">OAUR00152_LOCUS26390</name>
</gene>
<evidence type="ECO:0000313" key="9">
    <source>
        <dbReference type="EMBL" id="CAE2260279.1"/>
    </source>
</evidence>
<dbReference type="AlphaFoldDB" id="A0A7S4JDM2"/>
<evidence type="ECO:0000256" key="4">
    <source>
        <dbReference type="ARBA" id="ARBA00022692"/>
    </source>
</evidence>
<keyword evidence="5" id="KW-0735">Signal-anchor</keyword>
<feature type="domain" description="Fringe-like glycosyltransferase" evidence="8">
    <location>
        <begin position="181"/>
        <end position="461"/>
    </location>
</feature>
<comment type="subcellular location">
    <subcellularLocation>
        <location evidence="1">Membrane</location>
        <topology evidence="1">Single-pass type II membrane protein</topology>
    </subcellularLocation>
</comment>
<evidence type="ECO:0000256" key="3">
    <source>
        <dbReference type="ARBA" id="ARBA00022679"/>
    </source>
</evidence>
<protein>
    <recommendedName>
        <fullName evidence="8">Fringe-like glycosyltransferase domain-containing protein</fullName>
    </recommendedName>
</protein>
<evidence type="ECO:0000256" key="5">
    <source>
        <dbReference type="ARBA" id="ARBA00022968"/>
    </source>
</evidence>
<evidence type="ECO:0000256" key="1">
    <source>
        <dbReference type="ARBA" id="ARBA00004606"/>
    </source>
</evidence>
<dbReference type="GO" id="GO:0016757">
    <property type="term" value="F:glycosyltransferase activity"/>
    <property type="evidence" value="ECO:0007669"/>
    <property type="project" value="UniProtKB-KW"/>
</dbReference>
<organism evidence="9">
    <name type="scientific">Odontella aurita</name>
    <dbReference type="NCBI Taxonomy" id="265563"/>
    <lineage>
        <taxon>Eukaryota</taxon>
        <taxon>Sar</taxon>
        <taxon>Stramenopiles</taxon>
        <taxon>Ochrophyta</taxon>
        <taxon>Bacillariophyta</taxon>
        <taxon>Mediophyceae</taxon>
        <taxon>Biddulphiophycidae</taxon>
        <taxon>Eupodiscales</taxon>
        <taxon>Odontellaceae</taxon>
        <taxon>Odontella</taxon>
    </lineage>
</organism>
<keyword evidence="2" id="KW-0328">Glycosyltransferase</keyword>
<dbReference type="Pfam" id="PF02434">
    <property type="entry name" value="Fringe"/>
    <property type="match status" value="1"/>
</dbReference>
<keyword evidence="7" id="KW-0472">Membrane</keyword>
<dbReference type="InterPro" id="IPR003378">
    <property type="entry name" value="Fringe-like_glycosylTrfase"/>
</dbReference>
<keyword evidence="6" id="KW-1133">Transmembrane helix</keyword>
<dbReference type="Gene3D" id="3.90.550.50">
    <property type="match status" value="1"/>
</dbReference>
<keyword evidence="3" id="KW-0808">Transferase</keyword>